<comment type="caution">
    <text evidence="2">The sequence shown here is derived from an EMBL/GenBank/DDBJ whole genome shotgun (WGS) entry which is preliminary data.</text>
</comment>
<reference evidence="2" key="1">
    <citation type="journal article" date="2020" name="bioRxiv">
        <title>Comparative genomics of Chlamydomonas.</title>
        <authorList>
            <person name="Craig R.J."/>
            <person name="Hasan A.R."/>
            <person name="Ness R.W."/>
            <person name="Keightley P.D."/>
        </authorList>
    </citation>
    <scope>NUCLEOTIDE SEQUENCE</scope>
    <source>
        <strain evidence="2">CCAP 11/70</strain>
    </source>
</reference>
<protein>
    <submittedName>
        <fullName evidence="2">Uncharacterized protein</fullName>
    </submittedName>
</protein>
<dbReference type="Proteomes" id="UP000612055">
    <property type="component" value="Unassembled WGS sequence"/>
</dbReference>
<accession>A0A835XTH9</accession>
<keyword evidence="3" id="KW-1185">Reference proteome</keyword>
<evidence type="ECO:0000313" key="2">
    <source>
        <dbReference type="EMBL" id="KAG2490907.1"/>
    </source>
</evidence>
<dbReference type="OrthoDB" id="551540at2759"/>
<feature type="compositionally biased region" description="Low complexity" evidence="1">
    <location>
        <begin position="216"/>
        <end position="232"/>
    </location>
</feature>
<feature type="region of interest" description="Disordered" evidence="1">
    <location>
        <begin position="37"/>
        <end position="260"/>
    </location>
</feature>
<name>A0A835XTH9_9CHLO</name>
<feature type="compositionally biased region" description="Basic residues" evidence="1">
    <location>
        <begin position="1"/>
        <end position="14"/>
    </location>
</feature>
<organism evidence="2 3">
    <name type="scientific">Edaphochlamys debaryana</name>
    <dbReference type="NCBI Taxonomy" id="47281"/>
    <lineage>
        <taxon>Eukaryota</taxon>
        <taxon>Viridiplantae</taxon>
        <taxon>Chlorophyta</taxon>
        <taxon>core chlorophytes</taxon>
        <taxon>Chlorophyceae</taxon>
        <taxon>CS clade</taxon>
        <taxon>Chlamydomonadales</taxon>
        <taxon>Chlamydomonadales incertae sedis</taxon>
        <taxon>Edaphochlamys</taxon>
    </lineage>
</organism>
<evidence type="ECO:0000256" key="1">
    <source>
        <dbReference type="SAM" id="MobiDB-lite"/>
    </source>
</evidence>
<dbReference type="AlphaFoldDB" id="A0A835XTH9"/>
<sequence length="285" mass="28039">MRWRSPAKPHKLARLHASDTAGAAAAAARAVAVRGLQLAGEDEDSPIGGGHGSRAGGPTPGQARGGSGPGSSGLSGKGPTEAPGAADKSPVNQPEWGRLFRALSLGSGGSQRTDPVWAAAGNNRGATAKRPALLDASDKPASAGPAAAVAGSLRGHSAAKRTSACLTGPPDAMDSDSDAPGDGAGFEAGFAAVETGPGLEPPTAPSARGGTSPMKASAYGLGGSASTSTSGRPPLPPGAPRAAAPEAAHGEEVEVPKPVRSNSFLQREFNRMLANNASLSICPWS</sequence>
<feature type="region of interest" description="Disordered" evidence="1">
    <location>
        <begin position="1"/>
        <end position="23"/>
    </location>
</feature>
<gene>
    <name evidence="2" type="ORF">HYH03_010820</name>
</gene>
<feature type="compositionally biased region" description="Low complexity" evidence="1">
    <location>
        <begin position="139"/>
        <end position="151"/>
    </location>
</feature>
<feature type="compositionally biased region" description="Gly residues" evidence="1">
    <location>
        <begin position="47"/>
        <end position="76"/>
    </location>
</feature>
<evidence type="ECO:0000313" key="3">
    <source>
        <dbReference type="Proteomes" id="UP000612055"/>
    </source>
</evidence>
<feature type="compositionally biased region" description="Low complexity" evidence="1">
    <location>
        <begin position="180"/>
        <end position="196"/>
    </location>
</feature>
<proteinExistence type="predicted"/>
<dbReference type="EMBL" id="JAEHOE010000058">
    <property type="protein sequence ID" value="KAG2490907.1"/>
    <property type="molecule type" value="Genomic_DNA"/>
</dbReference>
<feature type="compositionally biased region" description="Basic and acidic residues" evidence="1">
    <location>
        <begin position="248"/>
        <end position="257"/>
    </location>
</feature>